<dbReference type="PANTHER" id="PTHR33221:SF15">
    <property type="entry name" value="HTH-TYPE TRANSCRIPTIONAL REGULATOR YWGB-RELATED"/>
    <property type="match status" value="1"/>
</dbReference>
<evidence type="ECO:0000313" key="2">
    <source>
        <dbReference type="Proteomes" id="UP000739538"/>
    </source>
</evidence>
<dbReference type="Gene3D" id="1.10.10.10">
    <property type="entry name" value="Winged helix-like DNA-binding domain superfamily/Winged helix DNA-binding domain"/>
    <property type="match status" value="1"/>
</dbReference>
<reference evidence="1" key="2">
    <citation type="journal article" date="2021" name="Microbiome">
        <title>Successional dynamics and alternative stable states in a saline activated sludge microbial community over 9 years.</title>
        <authorList>
            <person name="Wang Y."/>
            <person name="Ye J."/>
            <person name="Ju F."/>
            <person name="Liu L."/>
            <person name="Boyd J.A."/>
            <person name="Deng Y."/>
            <person name="Parks D.H."/>
            <person name="Jiang X."/>
            <person name="Yin X."/>
            <person name="Woodcroft B.J."/>
            <person name="Tyson G.W."/>
            <person name="Hugenholtz P."/>
            <person name="Polz M.F."/>
            <person name="Zhang T."/>
        </authorList>
    </citation>
    <scope>NUCLEOTIDE SEQUENCE</scope>
    <source>
        <strain evidence="1">HKST-UBA02</strain>
    </source>
</reference>
<proteinExistence type="predicted"/>
<dbReference type="EMBL" id="JAGQHS010000270">
    <property type="protein sequence ID" value="MCA9759136.1"/>
    <property type="molecule type" value="Genomic_DNA"/>
</dbReference>
<evidence type="ECO:0000313" key="1">
    <source>
        <dbReference type="EMBL" id="MCA9759136.1"/>
    </source>
</evidence>
<accession>A0A956NIC5</accession>
<gene>
    <name evidence="1" type="ORF">KDA27_25305</name>
</gene>
<dbReference type="SUPFAM" id="SSF46785">
    <property type="entry name" value="Winged helix' DNA-binding domain"/>
    <property type="match status" value="1"/>
</dbReference>
<sequence length="139" mass="14757">MLSNTHFSIGVHVLCSLAYNEGRHVGSEELAATVGTNASFLRGLIGQLRDAGLVETQLGKGGGTALARPATELTLRDVYRATESKPPVKTHVCDRKSKCVVARGMEDVLSGINDRLETAVDAELGKVTIASLLDSLTEH</sequence>
<dbReference type="InterPro" id="IPR036388">
    <property type="entry name" value="WH-like_DNA-bd_sf"/>
</dbReference>
<protein>
    <submittedName>
        <fullName evidence="1">Rrf2 family transcriptional regulator</fullName>
    </submittedName>
</protein>
<comment type="caution">
    <text evidence="1">The sequence shown here is derived from an EMBL/GenBank/DDBJ whole genome shotgun (WGS) entry which is preliminary data.</text>
</comment>
<organism evidence="1 2">
    <name type="scientific">Eiseniibacteriota bacterium</name>
    <dbReference type="NCBI Taxonomy" id="2212470"/>
    <lineage>
        <taxon>Bacteria</taxon>
        <taxon>Candidatus Eiseniibacteriota</taxon>
    </lineage>
</organism>
<dbReference type="PANTHER" id="PTHR33221">
    <property type="entry name" value="WINGED HELIX-TURN-HELIX TRANSCRIPTIONAL REGULATOR, RRF2 FAMILY"/>
    <property type="match status" value="1"/>
</dbReference>
<dbReference type="Pfam" id="PF02082">
    <property type="entry name" value="Rrf2"/>
    <property type="match status" value="1"/>
</dbReference>
<dbReference type="InterPro" id="IPR036390">
    <property type="entry name" value="WH_DNA-bd_sf"/>
</dbReference>
<dbReference type="GO" id="GO:0003700">
    <property type="term" value="F:DNA-binding transcription factor activity"/>
    <property type="evidence" value="ECO:0007669"/>
    <property type="project" value="TreeGrafter"/>
</dbReference>
<reference evidence="1" key="1">
    <citation type="submission" date="2020-04" db="EMBL/GenBank/DDBJ databases">
        <authorList>
            <person name="Zhang T."/>
        </authorList>
    </citation>
    <scope>NUCLEOTIDE SEQUENCE</scope>
    <source>
        <strain evidence="1">HKST-UBA02</strain>
    </source>
</reference>
<name>A0A956NIC5_UNCEI</name>
<dbReference type="AlphaFoldDB" id="A0A956NIC5"/>
<dbReference type="Proteomes" id="UP000739538">
    <property type="component" value="Unassembled WGS sequence"/>
</dbReference>
<dbReference type="GO" id="GO:0005829">
    <property type="term" value="C:cytosol"/>
    <property type="evidence" value="ECO:0007669"/>
    <property type="project" value="TreeGrafter"/>
</dbReference>
<dbReference type="PROSITE" id="PS51197">
    <property type="entry name" value="HTH_RRF2_2"/>
    <property type="match status" value="1"/>
</dbReference>
<dbReference type="InterPro" id="IPR000944">
    <property type="entry name" value="Tscrpt_reg_Rrf2"/>
</dbReference>